<dbReference type="Proteomes" id="UP001058974">
    <property type="component" value="Chromosome 7"/>
</dbReference>
<comment type="caution">
    <text evidence="3">The sequence shown here is derived from an EMBL/GenBank/DDBJ whole genome shotgun (WGS) entry which is preliminary data.</text>
</comment>
<evidence type="ECO:0000259" key="2">
    <source>
        <dbReference type="Pfam" id="PF03078"/>
    </source>
</evidence>
<feature type="compositionally biased region" description="Basic and acidic residues" evidence="1">
    <location>
        <begin position="319"/>
        <end position="345"/>
    </location>
</feature>
<organism evidence="3 4">
    <name type="scientific">Pisum sativum</name>
    <name type="common">Garden pea</name>
    <name type="synonym">Lathyrus oleraceus</name>
    <dbReference type="NCBI Taxonomy" id="3888"/>
    <lineage>
        <taxon>Eukaryota</taxon>
        <taxon>Viridiplantae</taxon>
        <taxon>Streptophyta</taxon>
        <taxon>Embryophyta</taxon>
        <taxon>Tracheophyta</taxon>
        <taxon>Spermatophyta</taxon>
        <taxon>Magnoliopsida</taxon>
        <taxon>eudicotyledons</taxon>
        <taxon>Gunneridae</taxon>
        <taxon>Pentapetalae</taxon>
        <taxon>rosids</taxon>
        <taxon>fabids</taxon>
        <taxon>Fabales</taxon>
        <taxon>Fabaceae</taxon>
        <taxon>Papilionoideae</taxon>
        <taxon>50 kb inversion clade</taxon>
        <taxon>NPAAA clade</taxon>
        <taxon>Hologalegina</taxon>
        <taxon>IRL clade</taxon>
        <taxon>Fabeae</taxon>
        <taxon>Lathyrus</taxon>
    </lineage>
</organism>
<dbReference type="InterPro" id="IPR004312">
    <property type="entry name" value="ATHILA_Orf1_C"/>
</dbReference>
<reference evidence="3 4" key="1">
    <citation type="journal article" date="2022" name="Nat. Genet.">
        <title>Improved pea reference genome and pan-genome highlight genomic features and evolutionary characteristics.</title>
        <authorList>
            <person name="Yang T."/>
            <person name="Liu R."/>
            <person name="Luo Y."/>
            <person name="Hu S."/>
            <person name="Wang D."/>
            <person name="Wang C."/>
            <person name="Pandey M.K."/>
            <person name="Ge S."/>
            <person name="Xu Q."/>
            <person name="Li N."/>
            <person name="Li G."/>
            <person name="Huang Y."/>
            <person name="Saxena R.K."/>
            <person name="Ji Y."/>
            <person name="Li M."/>
            <person name="Yan X."/>
            <person name="He Y."/>
            <person name="Liu Y."/>
            <person name="Wang X."/>
            <person name="Xiang C."/>
            <person name="Varshney R.K."/>
            <person name="Ding H."/>
            <person name="Gao S."/>
            <person name="Zong X."/>
        </authorList>
    </citation>
    <scope>NUCLEOTIDE SEQUENCE [LARGE SCALE GENOMIC DNA]</scope>
    <source>
        <strain evidence="3 4">cv. Zhongwan 6</strain>
    </source>
</reference>
<protein>
    <recommendedName>
        <fullName evidence="2">Arabidopsis retrotransposon Orf1 C-terminal domain-containing protein</fullName>
    </recommendedName>
</protein>
<keyword evidence="4" id="KW-1185">Reference proteome</keyword>
<evidence type="ECO:0000313" key="3">
    <source>
        <dbReference type="EMBL" id="KAI5389378.1"/>
    </source>
</evidence>
<proteinExistence type="predicted"/>
<dbReference type="Pfam" id="PF03078">
    <property type="entry name" value="ATHILA"/>
    <property type="match status" value="1"/>
</dbReference>
<dbReference type="Gramene" id="Psat07G0486400-T1">
    <property type="protein sequence ID" value="KAI5389378.1"/>
    <property type="gene ID" value="KIW84_074864"/>
</dbReference>
<gene>
    <name evidence="3" type="ORF">KIW84_074864</name>
</gene>
<name>A0A9D5A0G1_PEA</name>
<feature type="domain" description="Arabidopsis retrotransposon Orf1 C-terminal" evidence="2">
    <location>
        <begin position="24"/>
        <end position="198"/>
    </location>
</feature>
<dbReference type="EMBL" id="JAMSHJ010000007">
    <property type="protein sequence ID" value="KAI5389378.1"/>
    <property type="molecule type" value="Genomic_DNA"/>
</dbReference>
<sequence length="433" mass="49851">MEFNRFILRGGKPGDRQRKIIERLQNREILPTRYVDENCLYTLGIYHSIFHLLDNLGLHNFFSNKEPTYERLTIEFLSSLIYIVNPNTANTVGTVKFRMFVVEYQFSTDELASLLGIPHGDGAICEAPLDSEWSVEVFSFWERLSNTSINSFEGVVASTIHNPAIKVFRYLLACTIFGLENPNKVNARELLFLQGSLTNRRINSVPFMLAHMTLTLNKAGPISFGGLITSIARALNLNDEMATLDPLPPRTINLKFLRDMKLCRSRREGGYMLMVHGVAIPSVVLPCTRRTNVRDERNWTYALDAPPVLGPLPPNIPDEAGHDTDDEYDRRERSPEMWRDHMAREQRRDDLLSTIQQQMADNMRFMQESQRRTDRSYDTVLQSLQTITDTQARNLREVRTAQNALQARMDQRDRRRTRSRRPPQDGEGTSGQQ</sequence>
<evidence type="ECO:0000256" key="1">
    <source>
        <dbReference type="SAM" id="MobiDB-lite"/>
    </source>
</evidence>
<dbReference type="AlphaFoldDB" id="A0A9D5A0G1"/>
<feature type="region of interest" description="Disordered" evidence="1">
    <location>
        <begin position="304"/>
        <end position="345"/>
    </location>
</feature>
<evidence type="ECO:0000313" key="4">
    <source>
        <dbReference type="Proteomes" id="UP001058974"/>
    </source>
</evidence>
<feature type="region of interest" description="Disordered" evidence="1">
    <location>
        <begin position="402"/>
        <end position="433"/>
    </location>
</feature>
<accession>A0A9D5A0G1</accession>